<organism evidence="1 2">
    <name type="scientific">Forsythia ovata</name>
    <dbReference type="NCBI Taxonomy" id="205694"/>
    <lineage>
        <taxon>Eukaryota</taxon>
        <taxon>Viridiplantae</taxon>
        <taxon>Streptophyta</taxon>
        <taxon>Embryophyta</taxon>
        <taxon>Tracheophyta</taxon>
        <taxon>Spermatophyta</taxon>
        <taxon>Magnoliopsida</taxon>
        <taxon>eudicotyledons</taxon>
        <taxon>Gunneridae</taxon>
        <taxon>Pentapetalae</taxon>
        <taxon>asterids</taxon>
        <taxon>lamiids</taxon>
        <taxon>Lamiales</taxon>
        <taxon>Oleaceae</taxon>
        <taxon>Forsythieae</taxon>
        <taxon>Forsythia</taxon>
    </lineage>
</organism>
<evidence type="ECO:0000313" key="2">
    <source>
        <dbReference type="Proteomes" id="UP001604277"/>
    </source>
</evidence>
<dbReference type="GO" id="GO:0004674">
    <property type="term" value="F:protein serine/threonine kinase activity"/>
    <property type="evidence" value="ECO:0007669"/>
    <property type="project" value="UniProtKB-KW"/>
</dbReference>
<dbReference type="EMBL" id="JBFOLJ010000009">
    <property type="protein sequence ID" value="KAL2508610.1"/>
    <property type="molecule type" value="Genomic_DNA"/>
</dbReference>
<dbReference type="Proteomes" id="UP001604277">
    <property type="component" value="Unassembled WGS sequence"/>
</dbReference>
<keyword evidence="2" id="KW-1185">Reference proteome</keyword>
<sequence>MDFHPTYDANGMIEFNVPVPFHVTRNLQAFFLILEWRPYCHSHVCSFSSYGFTQRIMVRDSIIQTLTTTMITKMQMAPSILKLALRVVGTSLSSVLWGPMVAKQAV</sequence>
<gene>
    <name evidence="1" type="ORF">Fot_32257</name>
</gene>
<accession>A0ABD1T7P5</accession>
<comment type="caution">
    <text evidence="1">The sequence shown here is derived from an EMBL/GenBank/DDBJ whole genome shotgun (WGS) entry which is preliminary data.</text>
</comment>
<protein>
    <submittedName>
        <fullName evidence="1">Non-specific serine/threonine protein kinase</fullName>
    </submittedName>
</protein>
<keyword evidence="1" id="KW-0723">Serine/threonine-protein kinase</keyword>
<keyword evidence="1" id="KW-0418">Kinase</keyword>
<dbReference type="AlphaFoldDB" id="A0ABD1T7P5"/>
<keyword evidence="1" id="KW-0808">Transferase</keyword>
<proteinExistence type="predicted"/>
<reference evidence="2" key="1">
    <citation type="submission" date="2024-07" db="EMBL/GenBank/DDBJ databases">
        <title>Two chromosome-level genome assemblies of Korean endemic species Abeliophyllum distichum and Forsythia ovata (Oleaceae).</title>
        <authorList>
            <person name="Jang H."/>
        </authorList>
    </citation>
    <scope>NUCLEOTIDE SEQUENCE [LARGE SCALE GENOMIC DNA]</scope>
</reference>
<evidence type="ECO:0000313" key="1">
    <source>
        <dbReference type="EMBL" id="KAL2508610.1"/>
    </source>
</evidence>
<name>A0ABD1T7P5_9LAMI</name>